<feature type="domain" description="CYTH" evidence="2">
    <location>
        <begin position="2"/>
        <end position="150"/>
    </location>
</feature>
<sequence>MSIEIERKFLIVNQAWRSHIKEDQHITQGYIKTEDATVRIRCYHDDKTGLITVKGKREGISRLEFEYPIPYTDAQEMQEKLCQSRLVEKTRHLIEYHGMLWELDEFHGDNEGLFIAEIELSAVDQPFDLPDWVGEDVSFDSKYRNSRLCVFPYKDWE</sequence>
<gene>
    <name evidence="3" type="ORF">GCU85_01380</name>
</gene>
<dbReference type="AlphaFoldDB" id="A0A6N7EUU7"/>
<comment type="caution">
    <text evidence="3">The sequence shown here is derived from an EMBL/GenBank/DDBJ whole genome shotgun (WGS) entry which is preliminary data.</text>
</comment>
<dbReference type="PROSITE" id="PS51707">
    <property type="entry name" value="CYTH"/>
    <property type="match status" value="1"/>
</dbReference>
<evidence type="ECO:0000313" key="4">
    <source>
        <dbReference type="Proteomes" id="UP000471298"/>
    </source>
</evidence>
<evidence type="ECO:0000313" key="3">
    <source>
        <dbReference type="EMBL" id="MPV85385.1"/>
    </source>
</evidence>
<name>A0A6N7EUU7_9GAMM</name>
<dbReference type="PANTHER" id="PTHR40114">
    <property type="entry name" value="SLR0698 PROTEIN"/>
    <property type="match status" value="1"/>
</dbReference>
<evidence type="ECO:0000259" key="2">
    <source>
        <dbReference type="PROSITE" id="PS51707"/>
    </source>
</evidence>
<dbReference type="Gene3D" id="2.40.320.10">
    <property type="entry name" value="Hypothetical Protein Pfu-838710-001"/>
    <property type="match status" value="1"/>
</dbReference>
<accession>A0A6N7EUU7</accession>
<proteinExistence type="predicted"/>
<dbReference type="InterPro" id="IPR012042">
    <property type="entry name" value="NeuTTM/CthTTM-like"/>
</dbReference>
<dbReference type="EMBL" id="WHNW01000001">
    <property type="protein sequence ID" value="MPV85385.1"/>
    <property type="molecule type" value="Genomic_DNA"/>
</dbReference>
<keyword evidence="4" id="KW-1185">Reference proteome</keyword>
<dbReference type="InParanoid" id="A0A6N7EUU7"/>
<feature type="active site" description="Proton acceptor" evidence="1">
    <location>
        <position position="30"/>
    </location>
</feature>
<dbReference type="SMART" id="SM01118">
    <property type="entry name" value="CYTH"/>
    <property type="match status" value="1"/>
</dbReference>
<dbReference type="CDD" id="cd07891">
    <property type="entry name" value="CYTH-like_CthTTM-like_1"/>
    <property type="match status" value="1"/>
</dbReference>
<dbReference type="SUPFAM" id="SSF55154">
    <property type="entry name" value="CYTH-like phosphatases"/>
    <property type="match status" value="1"/>
</dbReference>
<reference evidence="3 4" key="1">
    <citation type="submission" date="2019-10" db="EMBL/GenBank/DDBJ databases">
        <title>Cardiobacteriales fam. a chemoheterotrophic member of the order Cardiobacteriales, and proposal of Cardiobacteriales fam. nov.</title>
        <authorList>
            <person name="Wang C."/>
        </authorList>
    </citation>
    <scope>NUCLEOTIDE SEQUENCE [LARGE SCALE GENOMIC DNA]</scope>
    <source>
        <strain evidence="3 4">ML27</strain>
    </source>
</reference>
<dbReference type="RefSeq" id="WP_152808575.1">
    <property type="nucleotide sequence ID" value="NZ_WHNW01000001.1"/>
</dbReference>
<dbReference type="InterPro" id="IPR023577">
    <property type="entry name" value="CYTH_domain"/>
</dbReference>
<evidence type="ECO:0000256" key="1">
    <source>
        <dbReference type="PIRSR" id="PIRSR016487-1"/>
    </source>
</evidence>
<dbReference type="Proteomes" id="UP000471298">
    <property type="component" value="Unassembled WGS sequence"/>
</dbReference>
<dbReference type="PIRSF" id="PIRSF016487">
    <property type="entry name" value="CYTH_UCP016487"/>
    <property type="match status" value="1"/>
</dbReference>
<protein>
    <submittedName>
        <fullName evidence="3">CYTH domain-containing protein</fullName>
    </submittedName>
</protein>
<dbReference type="Pfam" id="PF01928">
    <property type="entry name" value="CYTH"/>
    <property type="match status" value="1"/>
</dbReference>
<dbReference type="PANTHER" id="PTHR40114:SF1">
    <property type="entry name" value="SLR0698 PROTEIN"/>
    <property type="match status" value="1"/>
</dbReference>
<organism evidence="3 4">
    <name type="scientific">Ostreibacterium oceani</name>
    <dbReference type="NCBI Taxonomy" id="2654998"/>
    <lineage>
        <taxon>Bacteria</taxon>
        <taxon>Pseudomonadati</taxon>
        <taxon>Pseudomonadota</taxon>
        <taxon>Gammaproteobacteria</taxon>
        <taxon>Cardiobacteriales</taxon>
        <taxon>Ostreibacteriaceae</taxon>
        <taxon>Ostreibacterium</taxon>
    </lineage>
</organism>
<dbReference type="InterPro" id="IPR033469">
    <property type="entry name" value="CYTH-like_dom_sf"/>
</dbReference>